<dbReference type="Proteomes" id="UP000500826">
    <property type="component" value="Chromosome"/>
</dbReference>
<comment type="pathway">
    <text evidence="10">Glycolipid biosynthesis; lipid IV(A) biosynthesis; lipid IV(A) from (3R)-3-hydroxytetradecanoyl-[acyl-carrier-protein] and UDP-N-acetyl-alpha-D-glucosamine: step 4/6.</text>
</comment>
<feature type="binding site" evidence="10">
    <location>
        <position position="179"/>
    </location>
    <ligand>
        <name>substrate</name>
    </ligand>
</feature>
<comment type="function">
    <text evidence="10">Hydrolyzes the pyrophosphate bond of UDP-2,3-diacylglucosamine to yield 2,3-diacylglucosamine 1-phosphate (lipid X) and UMP by catalyzing the attack of water at the alpha-P atom. Involved in the biosynthesis of lipid A, a phosphorylated glycolipid that anchors the lipopolysaccharide to the outer membrane of the cell.</text>
</comment>
<feature type="binding site" evidence="10">
    <location>
        <position position="209"/>
    </location>
    <ligand>
        <name>Mn(2+)</name>
        <dbReference type="ChEBI" id="CHEBI:29035"/>
        <label>2</label>
    </ligand>
</feature>
<dbReference type="CDD" id="cd07398">
    <property type="entry name" value="MPP_YbbF-LpxH"/>
    <property type="match status" value="1"/>
</dbReference>
<keyword evidence="2 10" id="KW-0444">Lipid biosynthesis</keyword>
<dbReference type="PANTHER" id="PTHR34990">
    <property type="entry name" value="UDP-2,3-DIACYLGLUCOSAMINE HYDROLASE-RELATED"/>
    <property type="match status" value="1"/>
</dbReference>
<feature type="binding site" evidence="10">
    <location>
        <position position="211"/>
    </location>
    <ligand>
        <name>Mn(2+)</name>
        <dbReference type="ChEBI" id="CHEBI:29035"/>
        <label>1</label>
    </ligand>
</feature>
<keyword evidence="1 10" id="KW-1003">Cell membrane</keyword>
<dbReference type="Gene3D" id="3.60.21.10">
    <property type="match status" value="1"/>
</dbReference>
<evidence type="ECO:0000313" key="12">
    <source>
        <dbReference type="EMBL" id="QJW84192.1"/>
    </source>
</evidence>
<dbReference type="Pfam" id="PF00149">
    <property type="entry name" value="Metallophos"/>
    <property type="match status" value="1"/>
</dbReference>
<comment type="cofactor">
    <cofactor evidence="10">
        <name>Mn(2+)</name>
        <dbReference type="ChEBI" id="CHEBI:29035"/>
    </cofactor>
    <text evidence="10">Binds 2 Mn(2+) ions per subunit in a binuclear metal center.</text>
</comment>
<dbReference type="EC" id="3.6.1.54" evidence="10"/>
<reference evidence="12 13" key="1">
    <citation type="submission" date="2020-05" db="EMBL/GenBank/DDBJ databases">
        <title>Ramlibacter rhizophilus sp. nov., isolated from rhizosphere soil of national flower Mugunghwa from South Korea.</title>
        <authorList>
            <person name="Zheng-Fei Y."/>
            <person name="Huan T."/>
        </authorList>
    </citation>
    <scope>NUCLEOTIDE SEQUENCE [LARGE SCALE GENOMIC DNA]</scope>
    <source>
        <strain evidence="12 13">H242</strain>
    </source>
</reference>
<dbReference type="InterPro" id="IPR043461">
    <property type="entry name" value="LpxH-like"/>
</dbReference>
<protein>
    <recommendedName>
        <fullName evidence="10">UDP-2,3-diacylglucosamine hydrolase</fullName>
        <ecNumber evidence="10">3.6.1.54</ecNumber>
    </recommendedName>
    <alternativeName>
        <fullName evidence="10">UDP-2,3-diacylglucosamine diphosphatase</fullName>
    </alternativeName>
</protein>
<feature type="binding site" evidence="10">
    <location>
        <position position="129"/>
    </location>
    <ligand>
        <name>Mn(2+)</name>
        <dbReference type="ChEBI" id="CHEBI:29035"/>
        <label>2</label>
    </ligand>
</feature>
<keyword evidence="5 10" id="KW-0479">Metal-binding</keyword>
<keyword evidence="4 10" id="KW-0441">Lipid A biosynthesis</keyword>
<evidence type="ECO:0000256" key="7">
    <source>
        <dbReference type="ARBA" id="ARBA00023098"/>
    </source>
</evidence>
<keyword evidence="7 10" id="KW-0443">Lipid metabolism</keyword>
<evidence type="ECO:0000256" key="6">
    <source>
        <dbReference type="ARBA" id="ARBA00022801"/>
    </source>
</evidence>
<evidence type="ECO:0000256" key="10">
    <source>
        <dbReference type="HAMAP-Rule" id="MF_00575"/>
    </source>
</evidence>
<evidence type="ECO:0000256" key="1">
    <source>
        <dbReference type="ARBA" id="ARBA00022475"/>
    </source>
</evidence>
<dbReference type="SUPFAM" id="SSF56300">
    <property type="entry name" value="Metallo-dependent phosphatases"/>
    <property type="match status" value="1"/>
</dbReference>
<feature type="binding site" evidence="10">
    <location>
        <position position="24"/>
    </location>
    <ligand>
        <name>Mn(2+)</name>
        <dbReference type="ChEBI" id="CHEBI:29035"/>
        <label>1</label>
    </ligand>
</feature>
<evidence type="ECO:0000256" key="3">
    <source>
        <dbReference type="ARBA" id="ARBA00022519"/>
    </source>
</evidence>
<feature type="binding site" evidence="10">
    <location>
        <position position="55"/>
    </location>
    <ligand>
        <name>Mn(2+)</name>
        <dbReference type="ChEBI" id="CHEBI:29035"/>
        <label>1</label>
    </ligand>
</feature>
<dbReference type="InterPro" id="IPR029052">
    <property type="entry name" value="Metallo-depent_PP-like"/>
</dbReference>
<keyword evidence="3 10" id="KW-0997">Cell inner membrane</keyword>
<evidence type="ECO:0000256" key="9">
    <source>
        <dbReference type="ARBA" id="ARBA00023211"/>
    </source>
</evidence>
<name>A0ABX6P2A6_9BURK</name>
<feature type="binding site" evidence="10">
    <location>
        <position position="209"/>
    </location>
    <ligand>
        <name>substrate</name>
    </ligand>
</feature>
<comment type="subcellular location">
    <subcellularLocation>
        <location evidence="10">Cell inner membrane</location>
        <topology evidence="10">Peripheral membrane protein</topology>
        <orientation evidence="10">Cytoplasmic side</orientation>
    </subcellularLocation>
</comment>
<dbReference type="EMBL" id="CP053418">
    <property type="protein sequence ID" value="QJW84192.1"/>
    <property type="molecule type" value="Genomic_DNA"/>
</dbReference>
<evidence type="ECO:0000256" key="5">
    <source>
        <dbReference type="ARBA" id="ARBA00022723"/>
    </source>
</evidence>
<comment type="similarity">
    <text evidence="10">Belongs to the LpxH family.</text>
</comment>
<keyword evidence="13" id="KW-1185">Reference proteome</keyword>
<keyword evidence="8 10" id="KW-0472">Membrane</keyword>
<dbReference type="InterPro" id="IPR010138">
    <property type="entry name" value="UDP-diacylglucosamine_Hdrlase"/>
</dbReference>
<feature type="binding site" evidence="10">
    <location>
        <position position="94"/>
    </location>
    <ligand>
        <name>Mn(2+)</name>
        <dbReference type="ChEBI" id="CHEBI:29035"/>
        <label>2</label>
    </ligand>
</feature>
<feature type="binding site" evidence="10">
    <location>
        <position position="26"/>
    </location>
    <ligand>
        <name>Mn(2+)</name>
        <dbReference type="ChEBI" id="CHEBI:29035"/>
        <label>1</label>
    </ligand>
</feature>
<evidence type="ECO:0000259" key="11">
    <source>
        <dbReference type="Pfam" id="PF00149"/>
    </source>
</evidence>
<dbReference type="HAMAP" id="MF_00575">
    <property type="entry name" value="LpxH"/>
    <property type="match status" value="1"/>
</dbReference>
<evidence type="ECO:0000256" key="8">
    <source>
        <dbReference type="ARBA" id="ARBA00023136"/>
    </source>
</evidence>
<accession>A0ABX6P2A6</accession>
<feature type="domain" description="Calcineurin-like phosphoesterase" evidence="11">
    <location>
        <begin position="21"/>
        <end position="213"/>
    </location>
</feature>
<gene>
    <name evidence="10" type="primary">lpxH</name>
    <name evidence="12" type="ORF">HK414_10900</name>
</gene>
<sequence>MVPVPRAQELLAPPAWRTVECISDLHLQPSAPATFAAWRGYMERTRAGALFILGDLFEAWVGDDAAGEPGFDADCTAILAATARRLPVFLMHGNRDFLMGAGLAAQTGLTLLEDPTVLQFGAHRWLLTHGDALCPEDTDYLVFRDKVRSAKWQGDFLAQPLAQRQAIARGLRSESEEHKRSDRHYPDVDTEAALQWLRDADAGVMVHGHTHRPAEHALDATHRRIVLSDWDAAAQPPRLEVLRLQRDGMAERLPLP</sequence>
<feature type="binding site" evidence="10">
    <location>
        <begin position="94"/>
        <end position="95"/>
    </location>
    <ligand>
        <name>substrate</name>
    </ligand>
</feature>
<feature type="binding site" evidence="10">
    <location>
        <position position="55"/>
    </location>
    <ligand>
        <name>Mn(2+)</name>
        <dbReference type="ChEBI" id="CHEBI:29035"/>
        <label>2</label>
    </ligand>
</feature>
<keyword evidence="6 10" id="KW-0378">Hydrolase</keyword>
<dbReference type="NCBIfam" id="NF003743">
    <property type="entry name" value="PRK05340.1"/>
    <property type="match status" value="1"/>
</dbReference>
<dbReference type="GO" id="GO:0016787">
    <property type="term" value="F:hydrolase activity"/>
    <property type="evidence" value="ECO:0007669"/>
    <property type="project" value="UniProtKB-KW"/>
</dbReference>
<dbReference type="InterPro" id="IPR004843">
    <property type="entry name" value="Calcineurin-like_PHP"/>
</dbReference>
<evidence type="ECO:0000313" key="13">
    <source>
        <dbReference type="Proteomes" id="UP000500826"/>
    </source>
</evidence>
<organism evidence="12 13">
    <name type="scientific">Ramlibacter terrae</name>
    <dbReference type="NCBI Taxonomy" id="2732511"/>
    <lineage>
        <taxon>Bacteria</taxon>
        <taxon>Pseudomonadati</taxon>
        <taxon>Pseudomonadota</taxon>
        <taxon>Betaproteobacteria</taxon>
        <taxon>Burkholderiales</taxon>
        <taxon>Comamonadaceae</taxon>
        <taxon>Ramlibacter</taxon>
    </lineage>
</organism>
<comment type="caution">
    <text evidence="10">Lacks conserved residue(s) required for the propagation of feature annotation.</text>
</comment>
<evidence type="ECO:0000256" key="2">
    <source>
        <dbReference type="ARBA" id="ARBA00022516"/>
    </source>
</evidence>
<feature type="binding site" evidence="10">
    <location>
        <position position="137"/>
    </location>
    <ligand>
        <name>substrate</name>
    </ligand>
</feature>
<proteinExistence type="inferred from homology"/>
<feature type="binding site" evidence="10">
    <location>
        <position position="175"/>
    </location>
    <ligand>
        <name>substrate</name>
    </ligand>
</feature>
<evidence type="ECO:0000256" key="4">
    <source>
        <dbReference type="ARBA" id="ARBA00022556"/>
    </source>
</evidence>
<reference evidence="12 13" key="2">
    <citation type="submission" date="2020-05" db="EMBL/GenBank/DDBJ databases">
        <authorList>
            <person name="Khan S.A."/>
            <person name="Jeon C.O."/>
            <person name="Chun B.H."/>
        </authorList>
    </citation>
    <scope>NUCLEOTIDE SEQUENCE [LARGE SCALE GENOMIC DNA]</scope>
    <source>
        <strain evidence="12 13">H242</strain>
    </source>
</reference>
<dbReference type="PANTHER" id="PTHR34990:SF1">
    <property type="entry name" value="UDP-2,3-DIACYLGLUCOSAMINE HYDROLASE"/>
    <property type="match status" value="1"/>
</dbReference>
<keyword evidence="9 10" id="KW-0464">Manganese</keyword>
<comment type="catalytic activity">
    <reaction evidence="10">
        <text>UDP-2-N,3-O-bis[(3R)-3-hydroxytetradecanoyl]-alpha-D-glucosamine + H2O = 2-N,3-O-bis[(3R)-3-hydroxytetradecanoyl]-alpha-D-glucosaminyl 1-phosphate + UMP + 2 H(+)</text>
        <dbReference type="Rhea" id="RHEA:25213"/>
        <dbReference type="ChEBI" id="CHEBI:15377"/>
        <dbReference type="ChEBI" id="CHEBI:15378"/>
        <dbReference type="ChEBI" id="CHEBI:57865"/>
        <dbReference type="ChEBI" id="CHEBI:57957"/>
        <dbReference type="ChEBI" id="CHEBI:78847"/>
        <dbReference type="EC" id="3.6.1.54"/>
    </reaction>
</comment>